<reference evidence="3" key="1">
    <citation type="submission" date="2018-11" db="EMBL/GenBank/DDBJ databases">
        <authorList>
            <consortium name="Pathogen Informatics"/>
        </authorList>
    </citation>
    <scope>NUCLEOTIDE SEQUENCE</scope>
</reference>
<dbReference type="EMBL" id="CAAALY010008513">
    <property type="protein sequence ID" value="VEL10265.1"/>
    <property type="molecule type" value="Genomic_DNA"/>
</dbReference>
<gene>
    <name evidence="3" type="ORF">PXEA_LOCUS3705</name>
</gene>
<sequence>MLLSFLSPALPQPSHPSGTNVNLLQPPAGIHYLSWVHNPSTLNSDVNKLVRLAKRLPDKANIFYRELHRVRSAALAYGCPELLQKIHQLILVQFEHQATAAASCTTRPPTQTSNPTGVLGARISTASLTPASRTGARAVEPHLDNLRQLMLNTRFNES</sequence>
<dbReference type="Pfam" id="PF20504">
    <property type="entry name" value="IntS14_C"/>
    <property type="match status" value="1"/>
</dbReference>
<dbReference type="AlphaFoldDB" id="A0A3S5B180"/>
<comment type="caution">
    <text evidence="3">The sequence shown here is derived from an EMBL/GenBank/DDBJ whole genome shotgun (WGS) entry which is preliminary data.</text>
</comment>
<proteinExistence type="predicted"/>
<dbReference type="Proteomes" id="UP000784294">
    <property type="component" value="Unassembled WGS sequence"/>
</dbReference>
<feature type="domain" description="Integrator complex subunit 14 C-terminal" evidence="2">
    <location>
        <begin position="34"/>
        <end position="90"/>
    </location>
</feature>
<protein>
    <recommendedName>
        <fullName evidence="2">Integrator complex subunit 14 C-terminal domain-containing protein</fullName>
    </recommendedName>
</protein>
<name>A0A3S5B180_9PLAT</name>
<evidence type="ECO:0000256" key="1">
    <source>
        <dbReference type="SAM" id="MobiDB-lite"/>
    </source>
</evidence>
<dbReference type="OrthoDB" id="2374335at2759"/>
<evidence type="ECO:0000313" key="4">
    <source>
        <dbReference type="Proteomes" id="UP000784294"/>
    </source>
</evidence>
<evidence type="ECO:0000259" key="2">
    <source>
        <dbReference type="Pfam" id="PF20504"/>
    </source>
</evidence>
<keyword evidence="4" id="KW-1185">Reference proteome</keyword>
<dbReference type="InterPro" id="IPR046471">
    <property type="entry name" value="IntS14_C"/>
</dbReference>
<accession>A0A3S5B180</accession>
<feature type="region of interest" description="Disordered" evidence="1">
    <location>
        <begin position="1"/>
        <end position="21"/>
    </location>
</feature>
<evidence type="ECO:0000313" key="3">
    <source>
        <dbReference type="EMBL" id="VEL10265.1"/>
    </source>
</evidence>
<organism evidence="3 4">
    <name type="scientific">Protopolystoma xenopodis</name>
    <dbReference type="NCBI Taxonomy" id="117903"/>
    <lineage>
        <taxon>Eukaryota</taxon>
        <taxon>Metazoa</taxon>
        <taxon>Spiralia</taxon>
        <taxon>Lophotrochozoa</taxon>
        <taxon>Platyhelminthes</taxon>
        <taxon>Monogenea</taxon>
        <taxon>Polyopisthocotylea</taxon>
        <taxon>Polystomatidea</taxon>
        <taxon>Polystomatidae</taxon>
        <taxon>Protopolystoma</taxon>
    </lineage>
</organism>